<organism evidence="1 2">
    <name type="scientific">Deinococcus wulumuqiensis</name>
    <dbReference type="NCBI Taxonomy" id="980427"/>
    <lineage>
        <taxon>Bacteria</taxon>
        <taxon>Thermotogati</taxon>
        <taxon>Deinococcota</taxon>
        <taxon>Deinococci</taxon>
        <taxon>Deinococcales</taxon>
        <taxon>Deinococcaceae</taxon>
        <taxon>Deinococcus</taxon>
    </lineage>
</organism>
<dbReference type="AlphaFoldDB" id="A0A345IFQ4"/>
<evidence type="ECO:0008006" key="3">
    <source>
        <dbReference type="Google" id="ProtNLM"/>
    </source>
</evidence>
<dbReference type="KEGG" id="dwu:DVJ83_04375"/>
<accession>A0A345IFQ4</accession>
<dbReference type="Proteomes" id="UP000253744">
    <property type="component" value="Chromosome"/>
</dbReference>
<evidence type="ECO:0000313" key="2">
    <source>
        <dbReference type="Proteomes" id="UP000253744"/>
    </source>
</evidence>
<sequence length="382" mass="42624">MLVGQARNLAGGQLSLDDVRSGRYPDWYVRPLAQNPRSLALRQVMLAHLRPEWGGSDEQMFTFVRQQEQEAQLGAGDRHRLWADYHAAAGHHAAQFAGDLVGGVERARLAADLHEPHSAGLFAALTRALAPDHERQRALERFLDVAEFNPALRLPPLFAWALYNSDRFLEPLLPRVTALLLRWANGTPQGGAGDAGAAVALGRLHLLARHWALPDPLPLLLRARDEGSREAAETIVQLQEEGLGLRAALRESNIKRTDVRHAAELGSPEMCWRIYQNFAPYREQFRLEHWQRERYLLRAADAGHNGARFELAQALRAGALGLGEDGVPYPMNMPPTQRSLDYARHLLERAAAEDHPGALNALRAAHESDWHADTARRLRRGA</sequence>
<dbReference type="STRING" id="1288484.GCA_000348665_01503"/>
<proteinExistence type="predicted"/>
<name>A0A345IFQ4_9DEIO</name>
<dbReference type="EMBL" id="CP031158">
    <property type="protein sequence ID" value="AXG98526.1"/>
    <property type="molecule type" value="Genomic_DNA"/>
</dbReference>
<reference evidence="1 2" key="1">
    <citation type="submission" date="2018-07" db="EMBL/GenBank/DDBJ databases">
        <title>Complete Genome and Methylome Analysis of Deinococcus wulumuqiensis NEB 479.</title>
        <authorList>
            <person name="Fomenkov A."/>
            <person name="Luyten Y."/>
            <person name="Vincze T."/>
            <person name="Anton B.P."/>
            <person name="Clark T."/>
            <person name="Roberts R.J."/>
            <person name="Morgan R.D."/>
        </authorList>
    </citation>
    <scope>NUCLEOTIDE SEQUENCE [LARGE SCALE GENOMIC DNA]</scope>
    <source>
        <strain evidence="1 2">NEB 479</strain>
    </source>
</reference>
<dbReference type="InterPro" id="IPR011990">
    <property type="entry name" value="TPR-like_helical_dom_sf"/>
</dbReference>
<evidence type="ECO:0000313" key="1">
    <source>
        <dbReference type="EMBL" id="AXG98526.1"/>
    </source>
</evidence>
<dbReference type="Gene3D" id="1.25.40.10">
    <property type="entry name" value="Tetratricopeptide repeat domain"/>
    <property type="match status" value="1"/>
</dbReference>
<protein>
    <recommendedName>
        <fullName evidence="3">DUF4034 domain-containing protein</fullName>
    </recommendedName>
</protein>
<gene>
    <name evidence="1" type="ORF">DVJ83_04375</name>
</gene>